<dbReference type="PANTHER" id="PTHR24291:SF187">
    <property type="entry name" value="CYTOCHROME P450 4AE1-RELATED"/>
    <property type="match status" value="1"/>
</dbReference>
<dbReference type="OMA" id="GMHINAQ"/>
<evidence type="ECO:0000313" key="15">
    <source>
        <dbReference type="EnsemblMetazoa" id="ASTEI06230-PA"/>
    </source>
</evidence>
<dbReference type="Proteomes" id="UP000076408">
    <property type="component" value="Unassembled WGS sequence"/>
</dbReference>
<sequence length="984" mass="114278">MLLFVFLATVALWGVLRMYRERQRLQKIAARFDGPKPHWLLGNLPLFPANDIPGIFEMMVKLHEQYGQDLFNWGLLNDHMVIVSSATNVEKVAMAKKTEKSQIYEFIKPWLGQGLLISSGEKWFHRRKIITPTFHFKILENFATVFNREVEVLVEKLSPYAKSGRKFDIYEPVSLYALDSICETSMGVAIDAQLHPENQYVRDVKRMSELVLLRIFHVLSSFPQLYWYTMPNAWEQRKLIGRLHAFTDSVIQSRRQQLVSAVPSKGGEQMSEADEDNPSDKQRKTFLDLLLNVTVDGQPLSDADIREEVDTFMFEGHDTTTSGIAFTFYQLAKHPEIQERLYQEIQDVLGADFRTVPLTYNTLQNFPYLDMVIKESLRLLPPVSFIGRRLVEDLEINGVTVPAGTDFTIPIYVIHRNPAVYPDPERFDPERFSDDNTQRRGPYDYIPFSIGSRNCIGQRYALMEMKITVVKMLAHYRILPGENMPQVRLKTDLVLRPDKGIPIKIQRRSYPKPHWLLGNVMEYPANDIPGIFETMVALHEQYGQDLFNWGLLNDHMIIVSSATNVEKVVMAKKTEKSSFYDFIELWLGKGLLISSGEKWFHRRKIITPTFHFKILESFVHVFNQEAEILIEKLRQHANTGREFDIYEPISLYALDSICVTSMGVEIDAQRHPENQYVRDVKRMSELILLRIFHVLSSFPKTYWYTMPNAWEQRKLIRRLHAFTDSVIQKRRQQLKGKADNVANIQDVQEDEELYTKRKDTFLDLLLNVRVDGNSLSDLDIREEVDTFMFEGHDTTTSGIAFTFYQLAKHPEIQERLYQEIQDVLGADFRSVPLTYSTLQNFPYLDMVVKESLRLLPPVSFIGRRLVEDIEMNGVTIPAGTDFTIPIYVIHRNPAVYPDPERFDPERFSENNTQRRGPYDYIPFSIGSRNCIGQRYALLEMKVAIVRMVSFYRILPGDTMHEIRLKTDLVLRPDKAIPIKLAARP</sequence>
<organism evidence="15 16">
    <name type="scientific">Anopheles stephensi</name>
    <name type="common">Indo-Pakistan malaria mosquito</name>
    <dbReference type="NCBI Taxonomy" id="30069"/>
    <lineage>
        <taxon>Eukaryota</taxon>
        <taxon>Metazoa</taxon>
        <taxon>Ecdysozoa</taxon>
        <taxon>Arthropoda</taxon>
        <taxon>Hexapoda</taxon>
        <taxon>Insecta</taxon>
        <taxon>Pterygota</taxon>
        <taxon>Neoptera</taxon>
        <taxon>Endopterygota</taxon>
        <taxon>Diptera</taxon>
        <taxon>Nematocera</taxon>
        <taxon>Culicoidea</taxon>
        <taxon>Culicidae</taxon>
        <taxon>Anophelinae</taxon>
        <taxon>Anopheles</taxon>
    </lineage>
</organism>
<dbReference type="Pfam" id="PF00067">
    <property type="entry name" value="p450"/>
    <property type="match status" value="2"/>
</dbReference>
<keyword evidence="10" id="KW-0560">Oxidoreductase</keyword>
<keyword evidence="9" id="KW-0492">Microsome</keyword>
<evidence type="ECO:0000256" key="12">
    <source>
        <dbReference type="ARBA" id="ARBA00023033"/>
    </source>
</evidence>
<evidence type="ECO:0000313" key="16">
    <source>
        <dbReference type="Proteomes" id="UP000076408"/>
    </source>
</evidence>
<name>A0A182YCP4_ANOST</name>
<evidence type="ECO:0000256" key="8">
    <source>
        <dbReference type="ARBA" id="ARBA00022824"/>
    </source>
</evidence>
<dbReference type="InterPro" id="IPR036396">
    <property type="entry name" value="Cyt_P450_sf"/>
</dbReference>
<comment type="subcellular location">
    <subcellularLocation>
        <location evidence="4">Endoplasmic reticulum membrane</location>
        <topology evidence="4">Peripheral membrane protein</topology>
    </subcellularLocation>
    <subcellularLocation>
        <location evidence="3">Microsome membrane</location>
        <topology evidence="3">Peripheral membrane protein</topology>
    </subcellularLocation>
</comment>
<evidence type="ECO:0000256" key="3">
    <source>
        <dbReference type="ARBA" id="ARBA00004174"/>
    </source>
</evidence>
<comment type="cofactor">
    <cofactor evidence="1 14">
        <name>heme</name>
        <dbReference type="ChEBI" id="CHEBI:30413"/>
    </cofactor>
</comment>
<dbReference type="FunFam" id="1.10.630.10:FF:000035">
    <property type="entry name" value="CYtochrome P450 family"/>
    <property type="match status" value="2"/>
</dbReference>
<reference evidence="15" key="2">
    <citation type="submission" date="2020-05" db="UniProtKB">
        <authorList>
            <consortium name="EnsemblMetazoa"/>
        </authorList>
    </citation>
    <scope>IDENTIFICATION</scope>
    <source>
        <strain evidence="15">Indian</strain>
    </source>
</reference>
<evidence type="ECO:0000256" key="13">
    <source>
        <dbReference type="ARBA" id="ARBA00023136"/>
    </source>
</evidence>
<keyword evidence="16" id="KW-1185">Reference proteome</keyword>
<keyword evidence="11 14" id="KW-0408">Iron</keyword>
<dbReference type="InterPro" id="IPR002401">
    <property type="entry name" value="Cyt_P450_E_grp-I"/>
</dbReference>
<evidence type="ECO:0000256" key="1">
    <source>
        <dbReference type="ARBA" id="ARBA00001971"/>
    </source>
</evidence>
<evidence type="ECO:0000256" key="2">
    <source>
        <dbReference type="ARBA" id="ARBA00003690"/>
    </source>
</evidence>
<dbReference type="PROSITE" id="PS00086">
    <property type="entry name" value="CYTOCHROME_P450"/>
    <property type="match status" value="2"/>
</dbReference>
<dbReference type="Gene3D" id="1.10.630.10">
    <property type="entry name" value="Cytochrome P450"/>
    <property type="match status" value="2"/>
</dbReference>
<evidence type="ECO:0000256" key="7">
    <source>
        <dbReference type="ARBA" id="ARBA00022723"/>
    </source>
</evidence>
<dbReference type="STRING" id="30069.A0A182YCP4"/>
<dbReference type="GO" id="GO:0005789">
    <property type="term" value="C:endoplasmic reticulum membrane"/>
    <property type="evidence" value="ECO:0007669"/>
    <property type="project" value="UniProtKB-SubCell"/>
</dbReference>
<dbReference type="GO" id="GO:0004497">
    <property type="term" value="F:monooxygenase activity"/>
    <property type="evidence" value="ECO:0007669"/>
    <property type="project" value="UniProtKB-KW"/>
</dbReference>
<keyword evidence="8" id="KW-0256">Endoplasmic reticulum</keyword>
<keyword evidence="6 14" id="KW-0349">Heme</keyword>
<dbReference type="VEuPathDB" id="VectorBase:ASTE015910"/>
<dbReference type="InterPro" id="IPR001128">
    <property type="entry name" value="Cyt_P450"/>
</dbReference>
<dbReference type="CDD" id="cd20628">
    <property type="entry name" value="CYP4"/>
    <property type="match status" value="2"/>
</dbReference>
<dbReference type="PRINTS" id="PR00385">
    <property type="entry name" value="P450"/>
</dbReference>
<comment type="function">
    <text evidence="2">May be involved in the metabolism of insect hormones and in the breakdown of synthetic insecticides.</text>
</comment>
<dbReference type="PANTHER" id="PTHR24291">
    <property type="entry name" value="CYTOCHROME P450 FAMILY 4"/>
    <property type="match status" value="1"/>
</dbReference>
<evidence type="ECO:0000256" key="14">
    <source>
        <dbReference type="PIRSR" id="PIRSR602401-1"/>
    </source>
</evidence>
<comment type="similarity">
    <text evidence="5">Belongs to the cytochrome P450 family.</text>
</comment>
<evidence type="ECO:0000256" key="6">
    <source>
        <dbReference type="ARBA" id="ARBA00022617"/>
    </source>
</evidence>
<proteinExistence type="inferred from homology"/>
<evidence type="ECO:0000256" key="9">
    <source>
        <dbReference type="ARBA" id="ARBA00022848"/>
    </source>
</evidence>
<feature type="binding site" description="axial binding residue" evidence="14">
    <location>
        <position position="930"/>
    </location>
    <ligand>
        <name>heme</name>
        <dbReference type="ChEBI" id="CHEBI:30413"/>
    </ligand>
    <ligandPart>
        <name>Fe</name>
        <dbReference type="ChEBI" id="CHEBI:18248"/>
    </ligandPart>
</feature>
<reference evidence="16" key="1">
    <citation type="journal article" date="2014" name="Genome Biol.">
        <title>Genome analysis of a major urban malaria vector mosquito, Anopheles stephensi.</title>
        <authorList>
            <person name="Jiang X."/>
            <person name="Peery A."/>
            <person name="Hall A.B."/>
            <person name="Sharma A."/>
            <person name="Chen X.G."/>
            <person name="Waterhouse R.M."/>
            <person name="Komissarov A."/>
            <person name="Riehle M.M."/>
            <person name="Shouche Y."/>
            <person name="Sharakhova M.V."/>
            <person name="Lawson D."/>
            <person name="Pakpour N."/>
            <person name="Arensburger P."/>
            <person name="Davidson V.L."/>
            <person name="Eiglmeier K."/>
            <person name="Emrich S."/>
            <person name="George P."/>
            <person name="Kennedy R.C."/>
            <person name="Mane S.P."/>
            <person name="Maslen G."/>
            <person name="Oringanje C."/>
            <person name="Qi Y."/>
            <person name="Settlage R."/>
            <person name="Tojo M."/>
            <person name="Tubio J.M."/>
            <person name="Unger M.F."/>
            <person name="Wang B."/>
            <person name="Vernick K.D."/>
            <person name="Ribeiro J.M."/>
            <person name="James A.A."/>
            <person name="Michel K."/>
            <person name="Riehle M.A."/>
            <person name="Luckhart S."/>
            <person name="Sharakhov I.V."/>
            <person name="Tu Z."/>
        </authorList>
    </citation>
    <scope>NUCLEOTIDE SEQUENCE [LARGE SCALE GENOMIC DNA]</scope>
    <source>
        <strain evidence="16">Indian</strain>
    </source>
</reference>
<keyword evidence="7 14" id="KW-0479">Metal-binding</keyword>
<dbReference type="SUPFAM" id="SSF48264">
    <property type="entry name" value="Cytochrome P450"/>
    <property type="match status" value="2"/>
</dbReference>
<dbReference type="VEuPathDB" id="VectorBase:ASTEI06230"/>
<accession>A0A182YCP4</accession>
<dbReference type="AlphaFoldDB" id="A0A182YCP4"/>
<dbReference type="VEuPathDB" id="VectorBase:ASTEI20_044717"/>
<dbReference type="InterPro" id="IPR017972">
    <property type="entry name" value="Cyt_P450_CS"/>
</dbReference>
<keyword evidence="13" id="KW-0472">Membrane</keyword>
<protein>
    <submittedName>
        <fullName evidence="15">Uncharacterized protein</fullName>
    </submittedName>
</protein>
<dbReference type="GO" id="GO:0005506">
    <property type="term" value="F:iron ion binding"/>
    <property type="evidence" value="ECO:0007669"/>
    <property type="project" value="InterPro"/>
</dbReference>
<evidence type="ECO:0000256" key="10">
    <source>
        <dbReference type="ARBA" id="ARBA00023002"/>
    </source>
</evidence>
<keyword evidence="12" id="KW-0503">Monooxygenase</keyword>
<dbReference type="InterPro" id="IPR050196">
    <property type="entry name" value="Cytochrome_P450_Monoox"/>
</dbReference>
<dbReference type="EnsemblMetazoa" id="ASTEI06230-RA">
    <property type="protein sequence ID" value="ASTEI06230-PA"/>
    <property type="gene ID" value="ASTEI06230"/>
</dbReference>
<evidence type="ECO:0000256" key="11">
    <source>
        <dbReference type="ARBA" id="ARBA00023004"/>
    </source>
</evidence>
<evidence type="ECO:0000256" key="4">
    <source>
        <dbReference type="ARBA" id="ARBA00004406"/>
    </source>
</evidence>
<evidence type="ECO:0000256" key="5">
    <source>
        <dbReference type="ARBA" id="ARBA00010617"/>
    </source>
</evidence>
<dbReference type="PRINTS" id="PR00463">
    <property type="entry name" value="EP450I"/>
</dbReference>
<dbReference type="GO" id="GO:0016705">
    <property type="term" value="F:oxidoreductase activity, acting on paired donors, with incorporation or reduction of molecular oxygen"/>
    <property type="evidence" value="ECO:0007669"/>
    <property type="project" value="InterPro"/>
</dbReference>
<dbReference type="GO" id="GO:0020037">
    <property type="term" value="F:heme binding"/>
    <property type="evidence" value="ECO:0007669"/>
    <property type="project" value="InterPro"/>
</dbReference>